<dbReference type="InterPro" id="IPR004839">
    <property type="entry name" value="Aminotransferase_I/II_large"/>
</dbReference>
<dbReference type="GO" id="GO:0030170">
    <property type="term" value="F:pyridoxal phosphate binding"/>
    <property type="evidence" value="ECO:0007669"/>
    <property type="project" value="InterPro"/>
</dbReference>
<evidence type="ECO:0000256" key="3">
    <source>
        <dbReference type="ARBA" id="ARBA00022679"/>
    </source>
</evidence>
<dbReference type="AlphaFoldDB" id="K9YJS4"/>
<dbReference type="Gene3D" id="3.90.1150.10">
    <property type="entry name" value="Aspartate Aminotransferase, domain 1"/>
    <property type="match status" value="1"/>
</dbReference>
<dbReference type="Pfam" id="PF00155">
    <property type="entry name" value="Aminotran_1_2"/>
    <property type="match status" value="1"/>
</dbReference>
<dbReference type="EMBL" id="CP003940">
    <property type="protein sequence ID" value="AFZ46655.1"/>
    <property type="molecule type" value="Genomic_DNA"/>
</dbReference>
<name>K9YJS4_CYASC</name>
<evidence type="ECO:0000313" key="5">
    <source>
        <dbReference type="EMBL" id="AFZ46655.1"/>
    </source>
</evidence>
<accession>K9YJS4</accession>
<dbReference type="STRING" id="292563.Cyast_0679"/>
<evidence type="ECO:0000256" key="1">
    <source>
        <dbReference type="ARBA" id="ARBA00001933"/>
    </source>
</evidence>
<dbReference type="KEGG" id="csn:Cyast_0679"/>
<dbReference type="eggNOG" id="COG0436">
    <property type="taxonomic scope" value="Bacteria"/>
</dbReference>
<dbReference type="BioCyc" id="CSTA292563:G1353-684-MONOMER"/>
<evidence type="ECO:0000256" key="2">
    <source>
        <dbReference type="ARBA" id="ARBA00022576"/>
    </source>
</evidence>
<dbReference type="NCBIfam" id="NF005613">
    <property type="entry name" value="PRK07366.1"/>
    <property type="match status" value="1"/>
</dbReference>
<reference evidence="6" key="1">
    <citation type="journal article" date="2013" name="Proc. Natl. Acad. Sci. U.S.A.">
        <title>Improving the coverage of the cyanobacterial phylum using diversity-driven genome sequencing.</title>
        <authorList>
            <person name="Shih P.M."/>
            <person name="Wu D."/>
            <person name="Latifi A."/>
            <person name="Axen S.D."/>
            <person name="Fewer D.P."/>
            <person name="Talla E."/>
            <person name="Calteau A."/>
            <person name="Cai F."/>
            <person name="Tandeau de Marsac N."/>
            <person name="Rippka R."/>
            <person name="Herdman M."/>
            <person name="Sivonen K."/>
            <person name="Coursin T."/>
            <person name="Laurent T."/>
            <person name="Goodwin L."/>
            <person name="Nolan M."/>
            <person name="Davenport K.W."/>
            <person name="Han C.S."/>
            <person name="Rubin E.M."/>
            <person name="Eisen J.A."/>
            <person name="Woyke T."/>
            <person name="Gugger M."/>
            <person name="Kerfeld C.A."/>
        </authorList>
    </citation>
    <scope>NUCLEOTIDE SEQUENCE [LARGE SCALE GENOMIC DNA]</scope>
    <source>
        <strain evidence="6">ATCC 29140 / PCC 7202</strain>
    </source>
</reference>
<dbReference type="GO" id="GO:0008483">
    <property type="term" value="F:transaminase activity"/>
    <property type="evidence" value="ECO:0007669"/>
    <property type="project" value="UniProtKB-KW"/>
</dbReference>
<feature type="domain" description="Aminotransferase class I/classII large" evidence="4">
    <location>
        <begin position="31"/>
        <end position="382"/>
    </location>
</feature>
<evidence type="ECO:0000259" key="4">
    <source>
        <dbReference type="Pfam" id="PF00155"/>
    </source>
</evidence>
<dbReference type="PANTHER" id="PTHR42832:SF2">
    <property type="entry name" value="ASPARTATE TRANSAMINASE"/>
    <property type="match status" value="1"/>
</dbReference>
<keyword evidence="6" id="KW-1185">Reference proteome</keyword>
<dbReference type="Gene3D" id="3.40.640.10">
    <property type="entry name" value="Type I PLP-dependent aspartate aminotransferase-like (Major domain)"/>
    <property type="match status" value="1"/>
</dbReference>
<dbReference type="Proteomes" id="UP000010483">
    <property type="component" value="Chromosome"/>
</dbReference>
<dbReference type="PATRIC" id="fig|292563.3.peg.711"/>
<dbReference type="CDD" id="cd00609">
    <property type="entry name" value="AAT_like"/>
    <property type="match status" value="1"/>
</dbReference>
<dbReference type="SUPFAM" id="SSF53383">
    <property type="entry name" value="PLP-dependent transferases"/>
    <property type="match status" value="1"/>
</dbReference>
<gene>
    <name evidence="5" type="ordered locus">Cyast_0679</name>
</gene>
<dbReference type="InterPro" id="IPR015424">
    <property type="entry name" value="PyrdxlP-dep_Trfase"/>
</dbReference>
<dbReference type="HOGENOM" id="CLU_017584_4_5_3"/>
<dbReference type="InterPro" id="IPR050881">
    <property type="entry name" value="LL-DAP_aminotransferase"/>
</dbReference>
<proteinExistence type="predicted"/>
<sequence length="395" mass="43819">MELSKRIKPLKSNVFADMDQAKSEAVKNGKNLIDLSLGSADLPTPKHILKAIASSLDNSANHGYLLHRGTLEFRQVIAHWYGQRFGVQVDPDTEVLPLIGSQEGTAHLPLTVLNEGDYALVLDPGYPSHAGGVYLAGGHIYPMPLLAENDFLPQFEQIPDDILSRSKMMILSYPHNPTSAIAPKSFFEKAVKFCEQNGLVLVHDFPYLDIYFDDKKPPSILQTDPEKKVSMEFFTFSKSYNMGGFRIGFAIGNSQLITALKQVKSVVDFNQYKGILEGAMVALTSSQECVQETVNIYRQRRDFLVNSLKNIGWEVDTPSATLYLWAKLPPTYDDSIKFCVDLVQATGVALSPGAGFGKQGEGYVRFALVQPVEVLQEAVNRIGVFLHTMDKNKLL</sequence>
<evidence type="ECO:0000313" key="6">
    <source>
        <dbReference type="Proteomes" id="UP000010483"/>
    </source>
</evidence>
<keyword evidence="2 5" id="KW-0032">Aminotransferase</keyword>
<dbReference type="InterPro" id="IPR015422">
    <property type="entry name" value="PyrdxlP-dep_Trfase_small"/>
</dbReference>
<keyword evidence="3" id="KW-0808">Transferase</keyword>
<dbReference type="PANTHER" id="PTHR42832">
    <property type="entry name" value="AMINO ACID AMINOTRANSFERASE"/>
    <property type="match status" value="1"/>
</dbReference>
<comment type="cofactor">
    <cofactor evidence="1">
        <name>pyridoxal 5'-phosphate</name>
        <dbReference type="ChEBI" id="CHEBI:597326"/>
    </cofactor>
</comment>
<protein>
    <submittedName>
        <fullName evidence="5">Aminotransferase class I and II</fullName>
    </submittedName>
</protein>
<dbReference type="InterPro" id="IPR015421">
    <property type="entry name" value="PyrdxlP-dep_Trfase_major"/>
</dbReference>
<organism evidence="5 6">
    <name type="scientific">Cyanobacterium stanieri (strain ATCC 29140 / PCC 7202)</name>
    <dbReference type="NCBI Taxonomy" id="292563"/>
    <lineage>
        <taxon>Bacteria</taxon>
        <taxon>Bacillati</taxon>
        <taxon>Cyanobacteriota</taxon>
        <taxon>Cyanophyceae</taxon>
        <taxon>Oscillatoriophycideae</taxon>
        <taxon>Chroococcales</taxon>
        <taxon>Geminocystaceae</taxon>
        <taxon>Cyanobacterium</taxon>
    </lineage>
</organism>